<evidence type="ECO:0000256" key="6">
    <source>
        <dbReference type="ARBA" id="ARBA00023308"/>
    </source>
</evidence>
<dbReference type="EMBL" id="JAZHOV010000002">
    <property type="protein sequence ID" value="MEF2254203.1"/>
    <property type="molecule type" value="Genomic_DNA"/>
</dbReference>
<keyword evidence="5" id="KW-0067">ATP-binding</keyword>
<dbReference type="CDD" id="cd07771">
    <property type="entry name" value="ASKHA_NBD_FGGY_RhaB-like"/>
    <property type="match status" value="1"/>
</dbReference>
<organism evidence="9 10">
    <name type="scientific">Microbacterium schleiferi</name>
    <dbReference type="NCBI Taxonomy" id="69362"/>
    <lineage>
        <taxon>Bacteria</taxon>
        <taxon>Bacillati</taxon>
        <taxon>Actinomycetota</taxon>
        <taxon>Actinomycetes</taxon>
        <taxon>Micrococcales</taxon>
        <taxon>Microbacteriaceae</taxon>
        <taxon>Microbacterium</taxon>
    </lineage>
</organism>
<comment type="similarity">
    <text evidence="1">Belongs to the FGGY kinase family.</text>
</comment>
<keyword evidence="2 9" id="KW-0808">Transferase</keyword>
<evidence type="ECO:0000313" key="10">
    <source>
        <dbReference type="Proteomes" id="UP001351900"/>
    </source>
</evidence>
<name>A0ABU7V4L8_9MICO</name>
<proteinExistence type="inferred from homology"/>
<feature type="domain" description="Carbohydrate kinase FGGY N-terminal" evidence="7">
    <location>
        <begin position="8"/>
        <end position="244"/>
    </location>
</feature>
<dbReference type="Gene3D" id="3.30.420.40">
    <property type="match status" value="2"/>
</dbReference>
<accession>A0ABU7V4L8</accession>
<keyword evidence="4" id="KW-0418">Kinase</keyword>
<dbReference type="InterPro" id="IPR043129">
    <property type="entry name" value="ATPase_NBD"/>
</dbReference>
<evidence type="ECO:0000256" key="1">
    <source>
        <dbReference type="ARBA" id="ARBA00009156"/>
    </source>
</evidence>
<dbReference type="Pfam" id="PF00370">
    <property type="entry name" value="FGGY_N"/>
    <property type="match status" value="1"/>
</dbReference>
<dbReference type="InterPro" id="IPR018484">
    <property type="entry name" value="FGGY_N"/>
</dbReference>
<gene>
    <name evidence="9" type="ORF">V2V91_03490</name>
</gene>
<dbReference type="EC" id="2.7.1.-" evidence="9"/>
<dbReference type="Pfam" id="PF02782">
    <property type="entry name" value="FGGY_C"/>
    <property type="match status" value="1"/>
</dbReference>
<keyword evidence="10" id="KW-1185">Reference proteome</keyword>
<dbReference type="GO" id="GO:0016740">
    <property type="term" value="F:transferase activity"/>
    <property type="evidence" value="ECO:0007669"/>
    <property type="project" value="UniProtKB-KW"/>
</dbReference>
<dbReference type="PANTHER" id="PTHR43095:SF2">
    <property type="entry name" value="GLUCONOKINASE"/>
    <property type="match status" value="1"/>
</dbReference>
<dbReference type="RefSeq" id="WP_331790800.1">
    <property type="nucleotide sequence ID" value="NZ_BAAAUO010000005.1"/>
</dbReference>
<evidence type="ECO:0000313" key="9">
    <source>
        <dbReference type="EMBL" id="MEF2254203.1"/>
    </source>
</evidence>
<evidence type="ECO:0000259" key="7">
    <source>
        <dbReference type="Pfam" id="PF00370"/>
    </source>
</evidence>
<sequence length="477" mass="51003">MTSTRTVAAVDLGATSGRVMLGHVGPDLLEAEAVARFPNTPVRTRDGLHWSLTTLYGPITAGLRDAVRRAPELASIGIDSWAVDYALLRDGRMLGEPYHYRDERTGRGVDAVSAVFPHPSLYARNGLQFLPFNTVYQLAAEDPAILEFADTALLIPDLVAYWLTGAVRAERTNASTTGLLRISDGGWDDELIEALRLPRRILPELVSPGELIGELSLGVLAELGLDHPVPVHAVGSHDTASAVVAVPMQADAAAYISCGTWGLVGVEVERPVLTDAARDAGFTNEGGVDGRVRLLHNVMGLWILTETIRGWERAGVPHDLVALLTAAADEPHTTPIFDVNDPSFLPPGDMPARIDAWFTARGIRGPSTPAGYVRCIVESLAQAFADAARTAGEVGGVDVRTIHIVGGGALNELLCQRTADRAGMPVLAGPVEATALGNILVQARAVGLIDGTLEDLRYLVVRTHHPRRYEPQPSSIR</sequence>
<dbReference type="InterPro" id="IPR013449">
    <property type="entry name" value="Rhamnulokinase"/>
</dbReference>
<evidence type="ECO:0000259" key="8">
    <source>
        <dbReference type="Pfam" id="PF02782"/>
    </source>
</evidence>
<dbReference type="Proteomes" id="UP001351900">
    <property type="component" value="Unassembled WGS sequence"/>
</dbReference>
<keyword evidence="6" id="KW-0684">Rhamnose metabolism</keyword>
<comment type="caution">
    <text evidence="9">The sequence shown here is derived from an EMBL/GenBank/DDBJ whole genome shotgun (WGS) entry which is preliminary data.</text>
</comment>
<keyword evidence="3" id="KW-0547">Nucleotide-binding</keyword>
<evidence type="ECO:0000256" key="5">
    <source>
        <dbReference type="ARBA" id="ARBA00022840"/>
    </source>
</evidence>
<dbReference type="SUPFAM" id="SSF53067">
    <property type="entry name" value="Actin-like ATPase domain"/>
    <property type="match status" value="2"/>
</dbReference>
<dbReference type="InterPro" id="IPR018485">
    <property type="entry name" value="FGGY_C"/>
</dbReference>
<evidence type="ECO:0000256" key="4">
    <source>
        <dbReference type="ARBA" id="ARBA00022777"/>
    </source>
</evidence>
<reference evidence="9 10" key="1">
    <citation type="submission" date="2024-01" db="EMBL/GenBank/DDBJ databases">
        <title>the genome sequence of strain Microbacterium schleiferi NBRC 15075.</title>
        <authorList>
            <person name="Ding Y."/>
            <person name="Zhang G."/>
        </authorList>
    </citation>
    <scope>NUCLEOTIDE SEQUENCE [LARGE SCALE GENOMIC DNA]</scope>
    <source>
        <strain evidence="9 10">NBRC 15075</strain>
    </source>
</reference>
<evidence type="ECO:0000256" key="2">
    <source>
        <dbReference type="ARBA" id="ARBA00022679"/>
    </source>
</evidence>
<evidence type="ECO:0000256" key="3">
    <source>
        <dbReference type="ARBA" id="ARBA00022741"/>
    </source>
</evidence>
<protein>
    <submittedName>
        <fullName evidence="9">Rhamnulokinase family protein</fullName>
        <ecNumber evidence="9">2.7.1.-</ecNumber>
    </submittedName>
</protein>
<dbReference type="InterPro" id="IPR050406">
    <property type="entry name" value="FGGY_Carb_Kinase"/>
</dbReference>
<dbReference type="PANTHER" id="PTHR43095">
    <property type="entry name" value="SUGAR KINASE"/>
    <property type="match status" value="1"/>
</dbReference>
<feature type="domain" description="Carbohydrate kinase FGGY C-terminal" evidence="8">
    <location>
        <begin position="254"/>
        <end position="445"/>
    </location>
</feature>